<dbReference type="InterPro" id="IPR052177">
    <property type="entry name" value="Divisome_Glycosyl_Hydrolase"/>
</dbReference>
<dbReference type="InterPro" id="IPR003790">
    <property type="entry name" value="GHL10"/>
</dbReference>
<dbReference type="RefSeq" id="WP_284724675.1">
    <property type="nucleotide sequence ID" value="NZ_FXTU01000015.1"/>
</dbReference>
<feature type="signal peptide" evidence="2">
    <location>
        <begin position="1"/>
        <end position="25"/>
    </location>
</feature>
<proteinExistence type="predicted"/>
<keyword evidence="1 2" id="KW-0732">Signal</keyword>
<gene>
    <name evidence="4" type="ORF">SAMN06265361_1157</name>
</gene>
<dbReference type="InterPro" id="IPR017853">
    <property type="entry name" value="GH"/>
</dbReference>
<dbReference type="Gene3D" id="2.60.40.10">
    <property type="entry name" value="Immunoglobulins"/>
    <property type="match status" value="1"/>
</dbReference>
<evidence type="ECO:0000256" key="2">
    <source>
        <dbReference type="SAM" id="SignalP"/>
    </source>
</evidence>
<keyword evidence="4" id="KW-0449">Lipoprotein</keyword>
<dbReference type="EMBL" id="FXTU01000015">
    <property type="protein sequence ID" value="SMP36039.1"/>
    <property type="molecule type" value="Genomic_DNA"/>
</dbReference>
<name>A0AA46AH89_9BACL</name>
<dbReference type="Gene3D" id="3.20.20.80">
    <property type="entry name" value="Glycosidases"/>
    <property type="match status" value="1"/>
</dbReference>
<sequence length="521" mass="58911">MRGELISCLLALLLLLFAVPLQGRAQESPDPSLSASIEEKRQLRAAWIATVLNIDWPSKTGLSKDQQQAEFITLLDRLQAMGINAVIVQVRPTADAFYPSTLNPWSKYLTGTQGVSPDYDPLAFMVQAAHKRNMEFHAWFNPYRVSMDTQLNALVPSHPARQNPDWVVSYGGKLWYDPGIPQVRSHIVDTIKEVVRNYDIDAVHFDDYFYPYPDGTDFSDEQTYLTYGQASFPNKADWRRDNVNRLVKEVNAQIKQLKPHVKFGISPFGIWRNKSTDPSGSDTSGFQAYDSLFADARTWIRQGWIDYIAPQIYWNIGFPAAAYEKLVPWWANEVKGKATHLYIGHAVYKVGSGAAWDKPEEIPNQLQLNRQYPEVKGSVFFSTKDLLKNPLGLADRLRTDLYRYPSLIPVMPWLGGQTPAAPSLLSATRRYGGVTLQFTNRASEASYFVIYRFDEGEAITINQPRNIVGIIRKTVSNTQQIFFDDTAQPTKPYTYVVTAVSRLHQESGASNPIQIPSTTAR</sequence>
<keyword evidence="5" id="KW-1185">Reference proteome</keyword>
<organism evidence="4 5">
    <name type="scientific">Laceyella tengchongensis</name>
    <dbReference type="NCBI Taxonomy" id="574699"/>
    <lineage>
        <taxon>Bacteria</taxon>
        <taxon>Bacillati</taxon>
        <taxon>Bacillota</taxon>
        <taxon>Bacilli</taxon>
        <taxon>Bacillales</taxon>
        <taxon>Thermoactinomycetaceae</taxon>
        <taxon>Laceyella</taxon>
    </lineage>
</organism>
<evidence type="ECO:0000256" key="1">
    <source>
        <dbReference type="ARBA" id="ARBA00022729"/>
    </source>
</evidence>
<feature type="chain" id="PRO_5041432912" evidence="2">
    <location>
        <begin position="26"/>
        <end position="521"/>
    </location>
</feature>
<dbReference type="PANTHER" id="PTHR43405">
    <property type="entry name" value="GLYCOSYL HYDROLASE DIGH"/>
    <property type="match status" value="1"/>
</dbReference>
<dbReference type="PANTHER" id="PTHR43405:SF1">
    <property type="entry name" value="GLYCOSYL HYDROLASE DIGH"/>
    <property type="match status" value="1"/>
</dbReference>
<dbReference type="AlphaFoldDB" id="A0AA46AH89"/>
<dbReference type="Proteomes" id="UP001157946">
    <property type="component" value="Unassembled WGS sequence"/>
</dbReference>
<dbReference type="InterPro" id="IPR013783">
    <property type="entry name" value="Ig-like_fold"/>
</dbReference>
<evidence type="ECO:0000259" key="3">
    <source>
        <dbReference type="Pfam" id="PF02638"/>
    </source>
</evidence>
<protein>
    <submittedName>
        <fullName evidence="4">Uncharacterized lipoprotein YddW, UPF0748 family</fullName>
    </submittedName>
</protein>
<reference evidence="4" key="1">
    <citation type="submission" date="2017-05" db="EMBL/GenBank/DDBJ databases">
        <authorList>
            <person name="Varghese N."/>
            <person name="Submissions S."/>
        </authorList>
    </citation>
    <scope>NUCLEOTIDE SEQUENCE</scope>
    <source>
        <strain evidence="4">DSM 45262</strain>
    </source>
</reference>
<accession>A0AA46AH89</accession>
<feature type="domain" description="Glycosyl hydrolase-like 10" evidence="3">
    <location>
        <begin position="42"/>
        <end position="357"/>
    </location>
</feature>
<comment type="caution">
    <text evidence="4">The sequence shown here is derived from an EMBL/GenBank/DDBJ whole genome shotgun (WGS) entry which is preliminary data.</text>
</comment>
<dbReference type="Pfam" id="PF02638">
    <property type="entry name" value="GHL10"/>
    <property type="match status" value="1"/>
</dbReference>
<dbReference type="SUPFAM" id="SSF51445">
    <property type="entry name" value="(Trans)glycosidases"/>
    <property type="match status" value="1"/>
</dbReference>
<evidence type="ECO:0000313" key="4">
    <source>
        <dbReference type="EMBL" id="SMP36039.1"/>
    </source>
</evidence>
<evidence type="ECO:0000313" key="5">
    <source>
        <dbReference type="Proteomes" id="UP001157946"/>
    </source>
</evidence>